<keyword evidence="2" id="KW-0472">Membrane</keyword>
<dbReference type="FunFam" id="1.20.870.10:FF:000007">
    <property type="entry name" value="Ras-GEF domain-containing family member 1B"/>
    <property type="match status" value="1"/>
</dbReference>
<gene>
    <name evidence="4" type="primary">RASGEF1B</name>
</gene>
<dbReference type="InterPro" id="IPR008937">
    <property type="entry name" value="Ras-like_GEF"/>
</dbReference>
<dbReference type="GO" id="GO:0007264">
    <property type="term" value="P:small GTPase-mediated signal transduction"/>
    <property type="evidence" value="ECO:0007669"/>
    <property type="project" value="InterPro"/>
</dbReference>
<dbReference type="InterPro" id="IPR000651">
    <property type="entry name" value="Ras-like_Gua-exchang_fac_N"/>
</dbReference>
<proteinExistence type="predicted"/>
<reference evidence="4" key="1">
    <citation type="submission" date="2025-08" db="UniProtKB">
        <authorList>
            <consortium name="Ensembl"/>
        </authorList>
    </citation>
    <scope>IDENTIFICATION</scope>
</reference>
<sequence>MPQTPPFSAMFDSSGYNRNLYQSAEDSCGGLYYHDNNLLSGSLEALIQHLVPSVDYYPDRTYIFTFLLSSRLFMHPYELMAKVCHLCVEHQRLSEPDGDKSQIRKIAPKILQLLTEWTETFPYDFRDERMMRNLKDLAHQIASGEEVGKTELSATAGISRQSLSGGWCLIMQQNLPASLLFCLWAGLLHSVLVCLVCQRGLIQYRFKGM</sequence>
<feature type="domain" description="N-terminal Ras-GEF" evidence="3">
    <location>
        <begin position="34"/>
        <end position="163"/>
    </location>
</feature>
<keyword evidence="1" id="KW-0344">Guanine-nucleotide releasing factor</keyword>
<keyword evidence="2" id="KW-0812">Transmembrane</keyword>
<dbReference type="Gene3D" id="1.20.870.10">
    <property type="entry name" value="Son of sevenless (SoS) protein Chain: S domain 1"/>
    <property type="match status" value="1"/>
</dbReference>
<dbReference type="Pfam" id="PF00618">
    <property type="entry name" value="RasGEF_N"/>
    <property type="match status" value="1"/>
</dbReference>
<dbReference type="PANTHER" id="PTHR23113">
    <property type="entry name" value="GUANINE NUCLEOTIDE EXCHANGE FACTOR"/>
    <property type="match status" value="1"/>
</dbReference>
<dbReference type="SUPFAM" id="SSF48366">
    <property type="entry name" value="Ras GEF"/>
    <property type="match status" value="1"/>
</dbReference>
<dbReference type="PROSITE" id="PS50212">
    <property type="entry name" value="RASGEF_NTER"/>
    <property type="match status" value="1"/>
</dbReference>
<protein>
    <submittedName>
        <fullName evidence="4">RasGEF domain family member 1B</fullName>
    </submittedName>
</protein>
<organism evidence="4 5">
    <name type="scientific">Sus scrofa</name>
    <name type="common">Pig</name>
    <dbReference type="NCBI Taxonomy" id="9823"/>
    <lineage>
        <taxon>Eukaryota</taxon>
        <taxon>Metazoa</taxon>
        <taxon>Chordata</taxon>
        <taxon>Craniata</taxon>
        <taxon>Vertebrata</taxon>
        <taxon>Euteleostomi</taxon>
        <taxon>Mammalia</taxon>
        <taxon>Eutheria</taxon>
        <taxon>Laurasiatheria</taxon>
        <taxon>Artiodactyla</taxon>
        <taxon>Suina</taxon>
        <taxon>Suidae</taxon>
        <taxon>Sus</taxon>
    </lineage>
</organism>
<evidence type="ECO:0000313" key="4">
    <source>
        <dbReference type="Ensembl" id="ENSSSCP00025024713.1"/>
    </source>
</evidence>
<keyword evidence="2" id="KW-1133">Transmembrane helix</keyword>
<dbReference type="GO" id="GO:0005085">
    <property type="term" value="F:guanyl-nucleotide exchange factor activity"/>
    <property type="evidence" value="ECO:0007669"/>
    <property type="project" value="UniProtKB-KW"/>
</dbReference>
<dbReference type="Ensembl" id="ENSSSCT00025058385.1">
    <property type="protein sequence ID" value="ENSSSCP00025024713.1"/>
    <property type="gene ID" value="ENSSSCG00025042563.1"/>
</dbReference>
<evidence type="ECO:0000313" key="5">
    <source>
        <dbReference type="Proteomes" id="UP000694727"/>
    </source>
</evidence>
<dbReference type="AlphaFoldDB" id="A0A8D0URY7"/>
<evidence type="ECO:0000259" key="3">
    <source>
        <dbReference type="PROSITE" id="PS50212"/>
    </source>
</evidence>
<dbReference type="PANTHER" id="PTHR23113:SF197">
    <property type="entry name" value="RAS-GEF DOMAIN-CONTAINING FAMILY MEMBER 1B"/>
    <property type="match status" value="1"/>
</dbReference>
<dbReference type="InterPro" id="IPR023578">
    <property type="entry name" value="Ras_GEF_dom_sf"/>
</dbReference>
<evidence type="ECO:0000256" key="1">
    <source>
        <dbReference type="PROSITE-ProRule" id="PRU00135"/>
    </source>
</evidence>
<accession>A0A8D0URY7</accession>
<dbReference type="Proteomes" id="UP000694727">
    <property type="component" value="Unplaced"/>
</dbReference>
<dbReference type="SMART" id="SM00229">
    <property type="entry name" value="RasGEFN"/>
    <property type="match status" value="1"/>
</dbReference>
<name>A0A8D0URY7_PIG</name>
<evidence type="ECO:0000256" key="2">
    <source>
        <dbReference type="SAM" id="Phobius"/>
    </source>
</evidence>
<feature type="transmembrane region" description="Helical" evidence="2">
    <location>
        <begin position="177"/>
        <end position="197"/>
    </location>
</feature>
<dbReference type="CDD" id="cd06224">
    <property type="entry name" value="REM"/>
    <property type="match status" value="1"/>
</dbReference>